<reference evidence="2 3" key="1">
    <citation type="submission" date="2023-07" db="EMBL/GenBank/DDBJ databases">
        <authorList>
            <person name="Girao M."/>
            <person name="Carvalho M.F."/>
        </authorList>
    </citation>
    <scope>NUCLEOTIDE SEQUENCE [LARGE SCALE GENOMIC DNA]</scope>
    <source>
        <strain evidence="2 3">66/93</strain>
    </source>
</reference>
<name>A0ABU7KR61_9ACTN</name>
<gene>
    <name evidence="2" type="ORF">Q8A49_14810</name>
</gene>
<dbReference type="Proteomes" id="UP001348641">
    <property type="component" value="Unassembled WGS sequence"/>
</dbReference>
<organism evidence="2 3">
    <name type="scientific">Nocardiopsis tropica</name>
    <dbReference type="NCBI Taxonomy" id="109330"/>
    <lineage>
        <taxon>Bacteria</taxon>
        <taxon>Bacillati</taxon>
        <taxon>Actinomycetota</taxon>
        <taxon>Actinomycetes</taxon>
        <taxon>Streptosporangiales</taxon>
        <taxon>Nocardiopsidaceae</taxon>
        <taxon>Nocardiopsis</taxon>
    </lineage>
</organism>
<feature type="region of interest" description="Disordered" evidence="1">
    <location>
        <begin position="1"/>
        <end position="25"/>
    </location>
</feature>
<proteinExistence type="predicted"/>
<evidence type="ECO:0000313" key="2">
    <source>
        <dbReference type="EMBL" id="MEE2051769.1"/>
    </source>
</evidence>
<evidence type="ECO:0000256" key="1">
    <source>
        <dbReference type="SAM" id="MobiDB-lite"/>
    </source>
</evidence>
<evidence type="ECO:0000313" key="3">
    <source>
        <dbReference type="Proteomes" id="UP001348641"/>
    </source>
</evidence>
<evidence type="ECO:0008006" key="4">
    <source>
        <dbReference type="Google" id="ProtNLM"/>
    </source>
</evidence>
<dbReference type="RefSeq" id="WP_330158832.1">
    <property type="nucleotide sequence ID" value="NZ_BAAAJA010000022.1"/>
</dbReference>
<comment type="caution">
    <text evidence="2">The sequence shown here is derived from an EMBL/GenBank/DDBJ whole genome shotgun (WGS) entry which is preliminary data.</text>
</comment>
<protein>
    <recommendedName>
        <fullName evidence="4">Toxin-antitoxin system HicB family antitoxin</fullName>
    </recommendedName>
</protein>
<feature type="compositionally biased region" description="Basic and acidic residues" evidence="1">
    <location>
        <begin position="9"/>
        <end position="25"/>
    </location>
</feature>
<dbReference type="EMBL" id="JAUUCC010000034">
    <property type="protein sequence ID" value="MEE2051769.1"/>
    <property type="molecule type" value="Genomic_DNA"/>
</dbReference>
<sequence>MSTSATPSKEPKQKGGRPSKGDRHARLLRFELRVNKALERAAAAEGKSVQDFLDAIVVEKVAPFMEGPDQGQLMTA</sequence>
<accession>A0ABU7KR61</accession>